<dbReference type="RefSeq" id="WP_072697077.1">
    <property type="nucleotide sequence ID" value="NZ_FRDI01000005.1"/>
</dbReference>
<comment type="similarity">
    <text evidence="1">Belongs to the UPF0751 family.</text>
</comment>
<dbReference type="STRING" id="1121455.SAMN02745728_01394"/>
<gene>
    <name evidence="2" type="ORF">SAMN02745728_01394</name>
</gene>
<organism evidence="2 3">
    <name type="scientific">Desulfovibrio litoralis DSM 11393</name>
    <dbReference type="NCBI Taxonomy" id="1121455"/>
    <lineage>
        <taxon>Bacteria</taxon>
        <taxon>Pseudomonadati</taxon>
        <taxon>Thermodesulfobacteriota</taxon>
        <taxon>Desulfovibrionia</taxon>
        <taxon>Desulfovibrionales</taxon>
        <taxon>Desulfovibrionaceae</taxon>
        <taxon>Desulfovibrio</taxon>
    </lineage>
</organism>
<evidence type="ECO:0000313" key="2">
    <source>
        <dbReference type="EMBL" id="SHN63665.1"/>
    </source>
</evidence>
<dbReference type="InterPro" id="IPR016772">
    <property type="entry name" value="UCP020408"/>
</dbReference>
<proteinExistence type="inferred from homology"/>
<name>A0A1M7SYS7_9BACT</name>
<evidence type="ECO:0000256" key="1">
    <source>
        <dbReference type="ARBA" id="ARBA00007189"/>
    </source>
</evidence>
<protein>
    <recommendedName>
        <fullName evidence="4">DUF2325 domain-containing protein</fullName>
    </recommendedName>
</protein>
<sequence length="98" mass="10816">MSIVLIGGIENQKSNYIKNAQKIGINLKVFTGHERNVGSRIGKPDAVIILTKVISHVAKQEVSQKAKTIGVGVVYQKLTGLNHLQACFQSLIKDYKKR</sequence>
<dbReference type="OrthoDB" id="5396775at2"/>
<accession>A0A1M7SYS7</accession>
<dbReference type="Proteomes" id="UP000186469">
    <property type="component" value="Unassembled WGS sequence"/>
</dbReference>
<evidence type="ECO:0000313" key="3">
    <source>
        <dbReference type="Proteomes" id="UP000186469"/>
    </source>
</evidence>
<evidence type="ECO:0008006" key="4">
    <source>
        <dbReference type="Google" id="ProtNLM"/>
    </source>
</evidence>
<dbReference type="AlphaFoldDB" id="A0A1M7SYS7"/>
<keyword evidence="3" id="KW-1185">Reference proteome</keyword>
<dbReference type="EMBL" id="FRDI01000005">
    <property type="protein sequence ID" value="SHN63665.1"/>
    <property type="molecule type" value="Genomic_DNA"/>
</dbReference>
<dbReference type="Pfam" id="PF10087">
    <property type="entry name" value="DUF2325"/>
    <property type="match status" value="1"/>
</dbReference>
<reference evidence="2 3" key="1">
    <citation type="submission" date="2016-12" db="EMBL/GenBank/DDBJ databases">
        <authorList>
            <person name="Song W.-J."/>
            <person name="Kurnit D.M."/>
        </authorList>
    </citation>
    <scope>NUCLEOTIDE SEQUENCE [LARGE SCALE GENOMIC DNA]</scope>
    <source>
        <strain evidence="2 3">DSM 11393</strain>
    </source>
</reference>